<sequence>MNSTKAQMLLLLGSAVVVLCVVASHAFAASATDAGGRGNGYAKSASRSCNSGSGGDVDADSNDPFRVLGVGRDASENDIKRAYRLRSRCFHPDKVGADDQLSKDRFLRVAKAYEILSNPAKRNAGVRIDQDSGGSFETRSSSIDPQAAEQMFRKFMEEFDGFFRKEEYLDWVDQFVCSMFGLDSSSDAKAAQLTRWQRFKKTVLTRALRWIGPRAWSWFRSNVENGNVEFQFGGVGNRGTGARSSRPTQKRREQKHLRRERPKPRRRNNEQQQQQRTRVQGQEEQNAGQRADTKRRNRGGGTFPNARGSGEKEL</sequence>
<feature type="region of interest" description="Disordered" evidence="2">
    <location>
        <begin position="36"/>
        <end position="57"/>
    </location>
</feature>
<dbReference type="Gene3D" id="1.10.287.110">
    <property type="entry name" value="DnaJ domain"/>
    <property type="match status" value="1"/>
</dbReference>
<dbReference type="PANTHER" id="PTHR44360">
    <property type="entry name" value="DNAJ HOMOLOG SUBFAMILY B MEMBER 9"/>
    <property type="match status" value="1"/>
</dbReference>
<dbReference type="InterPro" id="IPR036869">
    <property type="entry name" value="J_dom_sf"/>
</dbReference>
<gene>
    <name evidence="5" type="ORF">EMAD1354_LOCUS2968</name>
</gene>
<evidence type="ECO:0000256" key="3">
    <source>
        <dbReference type="SAM" id="SignalP"/>
    </source>
</evidence>
<dbReference type="GO" id="GO:0051787">
    <property type="term" value="F:misfolded protein binding"/>
    <property type="evidence" value="ECO:0007669"/>
    <property type="project" value="TreeGrafter"/>
</dbReference>
<name>A0A7S0T6Q3_9RHOD</name>
<dbReference type="AlphaFoldDB" id="A0A7S0T6Q3"/>
<dbReference type="PRINTS" id="PR00625">
    <property type="entry name" value="JDOMAIN"/>
</dbReference>
<evidence type="ECO:0000256" key="1">
    <source>
        <dbReference type="ARBA" id="ARBA00023186"/>
    </source>
</evidence>
<organism evidence="5">
    <name type="scientific">Erythrolobus madagascarensis</name>
    <dbReference type="NCBI Taxonomy" id="708628"/>
    <lineage>
        <taxon>Eukaryota</taxon>
        <taxon>Rhodophyta</taxon>
        <taxon>Bangiophyceae</taxon>
        <taxon>Porphyridiales</taxon>
        <taxon>Porphyridiaceae</taxon>
        <taxon>Erythrolobus</taxon>
    </lineage>
</organism>
<dbReference type="SUPFAM" id="SSF46565">
    <property type="entry name" value="Chaperone J-domain"/>
    <property type="match status" value="1"/>
</dbReference>
<feature type="region of interest" description="Disordered" evidence="2">
    <location>
        <begin position="230"/>
        <end position="314"/>
    </location>
</feature>
<evidence type="ECO:0000313" key="5">
    <source>
        <dbReference type="EMBL" id="CAD8726887.1"/>
    </source>
</evidence>
<proteinExistence type="predicted"/>
<keyword evidence="1" id="KW-0143">Chaperone</keyword>
<reference evidence="5" key="1">
    <citation type="submission" date="2021-01" db="EMBL/GenBank/DDBJ databases">
        <authorList>
            <person name="Corre E."/>
            <person name="Pelletier E."/>
            <person name="Niang G."/>
            <person name="Scheremetjew M."/>
            <person name="Finn R."/>
            <person name="Kale V."/>
            <person name="Holt S."/>
            <person name="Cochrane G."/>
            <person name="Meng A."/>
            <person name="Brown T."/>
            <person name="Cohen L."/>
        </authorList>
    </citation>
    <scope>NUCLEOTIDE SEQUENCE</scope>
    <source>
        <strain evidence="5">CCMP3276</strain>
    </source>
</reference>
<dbReference type="Pfam" id="PF00226">
    <property type="entry name" value="DnaJ"/>
    <property type="match status" value="1"/>
</dbReference>
<keyword evidence="3" id="KW-0732">Signal</keyword>
<evidence type="ECO:0000256" key="2">
    <source>
        <dbReference type="SAM" id="MobiDB-lite"/>
    </source>
</evidence>
<dbReference type="EMBL" id="HBFE01004609">
    <property type="protein sequence ID" value="CAD8726887.1"/>
    <property type="molecule type" value="Transcribed_RNA"/>
</dbReference>
<feature type="signal peptide" evidence="3">
    <location>
        <begin position="1"/>
        <end position="23"/>
    </location>
</feature>
<evidence type="ECO:0000259" key="4">
    <source>
        <dbReference type="PROSITE" id="PS50076"/>
    </source>
</evidence>
<dbReference type="GO" id="GO:0051087">
    <property type="term" value="F:protein-folding chaperone binding"/>
    <property type="evidence" value="ECO:0007669"/>
    <property type="project" value="TreeGrafter"/>
</dbReference>
<feature type="chain" id="PRO_5031078813" description="J domain-containing protein" evidence="3">
    <location>
        <begin position="24"/>
        <end position="314"/>
    </location>
</feature>
<dbReference type="InterPro" id="IPR001623">
    <property type="entry name" value="DnaJ_domain"/>
</dbReference>
<feature type="domain" description="J" evidence="4">
    <location>
        <begin position="63"/>
        <end position="134"/>
    </location>
</feature>
<dbReference type="CDD" id="cd06257">
    <property type="entry name" value="DnaJ"/>
    <property type="match status" value="1"/>
</dbReference>
<dbReference type="PROSITE" id="PS50076">
    <property type="entry name" value="DNAJ_2"/>
    <property type="match status" value="1"/>
</dbReference>
<accession>A0A7S0T6Q3</accession>
<dbReference type="SMART" id="SM00271">
    <property type="entry name" value="DnaJ"/>
    <property type="match status" value="1"/>
</dbReference>
<feature type="compositionally biased region" description="Low complexity" evidence="2">
    <location>
        <begin position="270"/>
        <end position="285"/>
    </location>
</feature>
<dbReference type="InterPro" id="IPR051948">
    <property type="entry name" value="Hsp70_co-chaperone_J-domain"/>
</dbReference>
<dbReference type="GO" id="GO:0005783">
    <property type="term" value="C:endoplasmic reticulum"/>
    <property type="evidence" value="ECO:0007669"/>
    <property type="project" value="TreeGrafter"/>
</dbReference>
<dbReference type="GO" id="GO:0036503">
    <property type="term" value="P:ERAD pathway"/>
    <property type="evidence" value="ECO:0007669"/>
    <property type="project" value="TreeGrafter"/>
</dbReference>
<protein>
    <recommendedName>
        <fullName evidence="4">J domain-containing protein</fullName>
    </recommendedName>
</protein>
<feature type="compositionally biased region" description="Basic residues" evidence="2">
    <location>
        <begin position="248"/>
        <end position="266"/>
    </location>
</feature>
<dbReference type="PANTHER" id="PTHR44360:SF1">
    <property type="entry name" value="DNAJ HOMOLOG SUBFAMILY B MEMBER 9"/>
    <property type="match status" value="1"/>
</dbReference>